<keyword evidence="6" id="KW-0175">Coiled coil</keyword>
<dbReference type="EMBL" id="CP001699">
    <property type="protein sequence ID" value="ACU61226.1"/>
    <property type="molecule type" value="Genomic_DNA"/>
</dbReference>
<evidence type="ECO:0000256" key="4">
    <source>
        <dbReference type="ARBA" id="ARBA00022679"/>
    </source>
</evidence>
<dbReference type="CDD" id="cd00082">
    <property type="entry name" value="HisKA"/>
    <property type="match status" value="1"/>
</dbReference>
<keyword evidence="4" id="KW-0808">Transferase</keyword>
<evidence type="ECO:0000256" key="5">
    <source>
        <dbReference type="ARBA" id="ARBA00022777"/>
    </source>
</evidence>
<dbReference type="InterPro" id="IPR013655">
    <property type="entry name" value="PAS_fold_3"/>
</dbReference>
<dbReference type="InterPro" id="IPR000014">
    <property type="entry name" value="PAS"/>
</dbReference>
<keyword evidence="5 10" id="KW-0418">Kinase</keyword>
<dbReference type="PANTHER" id="PTHR43304:SF1">
    <property type="entry name" value="PAC DOMAIN-CONTAINING PROTEIN"/>
    <property type="match status" value="1"/>
</dbReference>
<organism evidence="10 11">
    <name type="scientific">Chitinophaga pinensis (strain ATCC 43595 / DSM 2588 / LMG 13176 / NBRC 15968 / NCIMB 11800 / UQM 2034)</name>
    <dbReference type="NCBI Taxonomy" id="485918"/>
    <lineage>
        <taxon>Bacteria</taxon>
        <taxon>Pseudomonadati</taxon>
        <taxon>Bacteroidota</taxon>
        <taxon>Chitinophagia</taxon>
        <taxon>Chitinophagales</taxon>
        <taxon>Chitinophagaceae</taxon>
        <taxon>Chitinophaga</taxon>
    </lineage>
</organism>
<name>A0A979G5R7_CHIPD</name>
<feature type="domain" description="Histidine kinase" evidence="7">
    <location>
        <begin position="324"/>
        <end position="538"/>
    </location>
</feature>
<dbReference type="NCBIfam" id="TIGR00229">
    <property type="entry name" value="sensory_box"/>
    <property type="match status" value="1"/>
</dbReference>
<dbReference type="Gene3D" id="3.30.450.20">
    <property type="entry name" value="PAS domain"/>
    <property type="match status" value="1"/>
</dbReference>
<evidence type="ECO:0000259" key="7">
    <source>
        <dbReference type="PROSITE" id="PS50109"/>
    </source>
</evidence>
<dbReference type="SMART" id="SM00388">
    <property type="entry name" value="HisKA"/>
    <property type="match status" value="1"/>
</dbReference>
<dbReference type="RefSeq" id="WP_012791399.1">
    <property type="nucleotide sequence ID" value="NC_013132.1"/>
</dbReference>
<dbReference type="SMART" id="SM00387">
    <property type="entry name" value="HATPase_c"/>
    <property type="match status" value="1"/>
</dbReference>
<proteinExistence type="predicted"/>
<evidence type="ECO:0000256" key="2">
    <source>
        <dbReference type="ARBA" id="ARBA00012438"/>
    </source>
</evidence>
<dbReference type="PRINTS" id="PR00344">
    <property type="entry name" value="BCTRLSENSOR"/>
</dbReference>
<dbReference type="InterPro" id="IPR036097">
    <property type="entry name" value="HisK_dim/P_sf"/>
</dbReference>
<dbReference type="InterPro" id="IPR003661">
    <property type="entry name" value="HisK_dim/P_dom"/>
</dbReference>
<dbReference type="InterPro" id="IPR052162">
    <property type="entry name" value="Sensor_kinase/Photoreceptor"/>
</dbReference>
<dbReference type="Pfam" id="PF00512">
    <property type="entry name" value="HisKA"/>
    <property type="match status" value="1"/>
</dbReference>
<dbReference type="SUPFAM" id="SSF55874">
    <property type="entry name" value="ATPase domain of HSP90 chaperone/DNA topoisomerase II/histidine kinase"/>
    <property type="match status" value="1"/>
</dbReference>
<evidence type="ECO:0000256" key="1">
    <source>
        <dbReference type="ARBA" id="ARBA00000085"/>
    </source>
</evidence>
<dbReference type="InterPro" id="IPR004358">
    <property type="entry name" value="Sig_transdc_His_kin-like_C"/>
</dbReference>
<evidence type="ECO:0000313" key="11">
    <source>
        <dbReference type="Proteomes" id="UP000002215"/>
    </source>
</evidence>
<evidence type="ECO:0000313" key="10">
    <source>
        <dbReference type="EMBL" id="ACU61226.1"/>
    </source>
</evidence>
<dbReference type="KEGG" id="cpi:Cpin_3764"/>
<comment type="catalytic activity">
    <reaction evidence="1">
        <text>ATP + protein L-histidine = ADP + protein N-phospho-L-histidine.</text>
        <dbReference type="EC" id="2.7.13.3"/>
    </reaction>
</comment>
<evidence type="ECO:0000256" key="6">
    <source>
        <dbReference type="SAM" id="Coils"/>
    </source>
</evidence>
<dbReference type="Gene3D" id="3.30.565.10">
    <property type="entry name" value="Histidine kinase-like ATPase, C-terminal domain"/>
    <property type="match status" value="1"/>
</dbReference>
<dbReference type="Proteomes" id="UP000002215">
    <property type="component" value="Chromosome"/>
</dbReference>
<dbReference type="InterPro" id="IPR035965">
    <property type="entry name" value="PAS-like_dom_sf"/>
</dbReference>
<dbReference type="EC" id="2.7.13.3" evidence="2"/>
<dbReference type="OrthoDB" id="9766459at2"/>
<dbReference type="FunFam" id="3.30.565.10:FF:000006">
    <property type="entry name" value="Sensor histidine kinase WalK"/>
    <property type="match status" value="1"/>
</dbReference>
<dbReference type="Gene3D" id="1.10.287.130">
    <property type="match status" value="1"/>
</dbReference>
<feature type="domain" description="PAC" evidence="9">
    <location>
        <begin position="240"/>
        <end position="293"/>
    </location>
</feature>
<evidence type="ECO:0000259" key="8">
    <source>
        <dbReference type="PROSITE" id="PS50112"/>
    </source>
</evidence>
<feature type="coiled-coil region" evidence="6">
    <location>
        <begin position="287"/>
        <end position="317"/>
    </location>
</feature>
<dbReference type="Pfam" id="PF08447">
    <property type="entry name" value="PAS_3"/>
    <property type="match status" value="1"/>
</dbReference>
<reference evidence="11" key="1">
    <citation type="submission" date="2009-08" db="EMBL/GenBank/DDBJ databases">
        <title>The complete genome of Chitinophaga pinensis DSM 2588.</title>
        <authorList>
            <consortium name="US DOE Joint Genome Institute (JGI-PGF)"/>
            <person name="Lucas S."/>
            <person name="Copeland A."/>
            <person name="Lapidus A."/>
            <person name="Glavina del Rio T."/>
            <person name="Dalin E."/>
            <person name="Tice H."/>
            <person name="Bruce D."/>
            <person name="Goodwin L."/>
            <person name="Pitluck S."/>
            <person name="Kyrpides N."/>
            <person name="Mavromatis K."/>
            <person name="Ivanova N."/>
            <person name="Mikhailova N."/>
            <person name="Sims D."/>
            <person name="Meinche L."/>
            <person name="Brettin T."/>
            <person name="Detter J.C."/>
            <person name="Han C."/>
            <person name="Larimer F."/>
            <person name="Land M."/>
            <person name="Hauser L."/>
            <person name="Markowitz V."/>
            <person name="Cheng J.-F."/>
            <person name="Hugenholtz P."/>
            <person name="Woyke T."/>
            <person name="Wu D."/>
            <person name="Spring S."/>
            <person name="Klenk H.-P."/>
            <person name="Eisen J.A."/>
        </authorList>
    </citation>
    <scope>NUCLEOTIDE SEQUENCE [LARGE SCALE GENOMIC DNA]</scope>
    <source>
        <strain evidence="11">ATCC 43595 / DSM 2588 / LMG 13176 / NBRC 15968 / NCIMB 11800 / UQM 2034</strain>
    </source>
</reference>
<keyword evidence="3" id="KW-0597">Phosphoprotein</keyword>
<dbReference type="PROSITE" id="PS50109">
    <property type="entry name" value="HIS_KIN"/>
    <property type="match status" value="1"/>
</dbReference>
<dbReference type="AlphaFoldDB" id="A0A979G5R7"/>
<dbReference type="InterPro" id="IPR005467">
    <property type="entry name" value="His_kinase_dom"/>
</dbReference>
<gene>
    <name evidence="10" type="ordered locus">Cpin_3764</name>
</gene>
<evidence type="ECO:0000259" key="9">
    <source>
        <dbReference type="PROSITE" id="PS50113"/>
    </source>
</evidence>
<dbReference type="SUPFAM" id="SSF55785">
    <property type="entry name" value="PYP-like sensor domain (PAS domain)"/>
    <property type="match status" value="1"/>
</dbReference>
<protein>
    <recommendedName>
        <fullName evidence="2">histidine kinase</fullName>
        <ecNumber evidence="2">2.7.13.3</ecNumber>
    </recommendedName>
</protein>
<dbReference type="PROSITE" id="PS50112">
    <property type="entry name" value="PAS"/>
    <property type="match status" value="1"/>
</dbReference>
<dbReference type="Pfam" id="PF02518">
    <property type="entry name" value="HATPase_c"/>
    <property type="match status" value="1"/>
</dbReference>
<dbReference type="InterPro" id="IPR000700">
    <property type="entry name" value="PAS-assoc_C"/>
</dbReference>
<dbReference type="GO" id="GO:0000155">
    <property type="term" value="F:phosphorelay sensor kinase activity"/>
    <property type="evidence" value="ECO:0007669"/>
    <property type="project" value="InterPro"/>
</dbReference>
<dbReference type="PANTHER" id="PTHR43304">
    <property type="entry name" value="PHYTOCHROME-LIKE PROTEIN CPH1"/>
    <property type="match status" value="1"/>
</dbReference>
<dbReference type="SUPFAM" id="SSF47384">
    <property type="entry name" value="Homodimeric domain of signal transducing histidine kinase"/>
    <property type="match status" value="1"/>
</dbReference>
<dbReference type="InterPro" id="IPR003594">
    <property type="entry name" value="HATPase_dom"/>
</dbReference>
<reference evidence="10 11" key="2">
    <citation type="journal article" date="2010" name="Stand. Genomic Sci.">
        <title>Complete genome sequence of Chitinophaga pinensis type strain (UQM 2034).</title>
        <authorList>
            <person name="Glavina Del Rio T."/>
            <person name="Abt B."/>
            <person name="Spring S."/>
            <person name="Lapidus A."/>
            <person name="Nolan M."/>
            <person name="Tice H."/>
            <person name="Copeland A."/>
            <person name="Cheng J.F."/>
            <person name="Chen F."/>
            <person name="Bruce D."/>
            <person name="Goodwin L."/>
            <person name="Pitluck S."/>
            <person name="Ivanova N."/>
            <person name="Mavromatis K."/>
            <person name="Mikhailova N."/>
            <person name="Pati A."/>
            <person name="Chen A."/>
            <person name="Palaniappan K."/>
            <person name="Land M."/>
            <person name="Hauser L."/>
            <person name="Chang Y.J."/>
            <person name="Jeffries C.D."/>
            <person name="Chain P."/>
            <person name="Saunders E."/>
            <person name="Detter J.C."/>
            <person name="Brettin T."/>
            <person name="Rohde M."/>
            <person name="Goker M."/>
            <person name="Bristow J."/>
            <person name="Eisen J.A."/>
            <person name="Markowitz V."/>
            <person name="Hugenholtz P."/>
            <person name="Kyrpides N.C."/>
            <person name="Klenk H.P."/>
            <person name="Lucas S."/>
        </authorList>
    </citation>
    <scope>NUCLEOTIDE SEQUENCE [LARGE SCALE GENOMIC DNA]</scope>
    <source>
        <strain evidence="11">ATCC 43595 / DSM 2588 / LMG 13176 / NBRC 15968 / NCIMB 11800 / UQM 2034</strain>
    </source>
</reference>
<evidence type="ECO:0000256" key="3">
    <source>
        <dbReference type="ARBA" id="ARBA00022553"/>
    </source>
</evidence>
<feature type="domain" description="PAS" evidence="8">
    <location>
        <begin position="167"/>
        <end position="209"/>
    </location>
</feature>
<dbReference type="PROSITE" id="PS50113">
    <property type="entry name" value="PAC"/>
    <property type="match status" value="1"/>
</dbReference>
<sequence length="538" mass="61755">MQEITRITLDTDMDLVLVHKRTMKLGELAGLSLASQTTFATAASEVARHVIEYGHNAVLILGIRADIKDSEKFLIAKVLDRNINLTEKINENLVYAKRLVDHFTLDRTDKSIEITLEFRIPGAHKIIGSRIEQWISSFSVEQPVSPYDEIKRKNKQLQELAEKLKASETQYRDVTNALPLIIFSVNQEGELLYANSWLKTLTGYEATELNENKWKPVLREQEFTFAWENWWQHVTEGTSFKRELELKNILTGDFIWHLVTVMPVTDETGEVTYWTGSIVDIHAQKVMEQTLRDNKELKEMKLLLEEKVGELNRSNQELEQFAYAASHDLQEPLRKIVYYSDYLNKHYSEQIDERGKLYFGNMMSASQRMTQLIHDLLNFSRIYRENLHLVKTDLNALATEAMNDLDLAIKTKHAQIEVSQLPVISVYPMQMRQLFQNLLSNAIKFSDEKRAPCVKVYAEANGKDVQLIFEDNGVGFEEKYLDKMFSLFQRLHSREKYAGTGIGLAICKKIADLHNGTITASSQPGNGAKFILTLPSVA</sequence>
<accession>A0A979G5R7</accession>
<feature type="coiled-coil region" evidence="6">
    <location>
        <begin position="147"/>
        <end position="177"/>
    </location>
</feature>
<dbReference type="InterPro" id="IPR036890">
    <property type="entry name" value="HATPase_C_sf"/>
</dbReference>
<dbReference type="CDD" id="cd00130">
    <property type="entry name" value="PAS"/>
    <property type="match status" value="1"/>
</dbReference>